<dbReference type="OrthoDB" id="6668483at2"/>
<dbReference type="Proteomes" id="UP000261875">
    <property type="component" value="Chromosome"/>
</dbReference>
<dbReference type="InterPro" id="IPR025129">
    <property type="entry name" value="DUF4055"/>
</dbReference>
<evidence type="ECO:0000313" key="3">
    <source>
        <dbReference type="Proteomes" id="UP000261875"/>
    </source>
</evidence>
<keyword evidence="3" id="KW-1185">Reference proteome</keyword>
<proteinExistence type="predicted"/>
<organism evidence="2 3">
    <name type="scientific">Candidatus Fukatsuia symbiotica</name>
    <dbReference type="NCBI Taxonomy" id="1878942"/>
    <lineage>
        <taxon>Bacteria</taxon>
        <taxon>Pseudomonadati</taxon>
        <taxon>Pseudomonadota</taxon>
        <taxon>Gammaproteobacteria</taxon>
        <taxon>Enterobacterales</taxon>
        <taxon>Yersiniaceae</taxon>
        <taxon>Candidatus Fukatsuia</taxon>
    </lineage>
</organism>
<dbReference type="Pfam" id="PF13264">
    <property type="entry name" value="DUF4055"/>
    <property type="match status" value="1"/>
</dbReference>
<protein>
    <submittedName>
        <fullName evidence="2">DNA-binding protein</fullName>
    </submittedName>
</protein>
<gene>
    <name evidence="2" type="ORF">CCS41_01890</name>
</gene>
<evidence type="ECO:0000259" key="1">
    <source>
        <dbReference type="Pfam" id="PF13264"/>
    </source>
</evidence>
<sequence>MGGTLCLRQQGETYLPRWTNEDKHSYQQRLSVATLLPAYEETLKNNLGRVFSEPTQLSESTPAVMVEYCQDMDLLGNRLDVWAQAYFSLALQYGVAHALVDYPRVETLKTRAEEKARGARPYAVLINPRQVIGWQSSHQGGPVQLTELRIREEIVVETAPYRQQKIAQIRKLTPGRVELYRKIRQADGTDRWALHDSWATSCPRIPLVTLYSKRTGFMCGAPPLLNLALLNIKHWQSQSEQDNILHVARVPILNVFGLEAGEKLTIGASSATHFTDRTKQGSAYTEHSGAAVGAGKEALTDLVEQMRQAGGKLLRSQNSSTKTLDQVSEERLQEQSPLYTLSNSLEDALDTLLQLMADWSGEKDGGKVNIRTELETTQQAFNAPAALAIQALRQGGDIRQVDAIRALQALNLIDADANPETLCDELNNLPPDLL</sequence>
<reference evidence="2 3" key="1">
    <citation type="submission" date="2017-05" db="EMBL/GenBank/DDBJ databases">
        <title>Genome sequence of Candidatus Fukatsuia symbiotica and Candidatus Hamiltonella defensa from Acyrthosiphon pisum strain 5D.</title>
        <authorList>
            <person name="Patel V.A."/>
            <person name="Chevignon G."/>
            <person name="Russell J.A."/>
            <person name="Oliver K.M."/>
        </authorList>
    </citation>
    <scope>NUCLEOTIDE SEQUENCE [LARGE SCALE GENOMIC DNA]</scope>
    <source>
        <strain evidence="2 3">5D</strain>
    </source>
</reference>
<evidence type="ECO:0000313" key="2">
    <source>
        <dbReference type="EMBL" id="AWK15290.1"/>
    </source>
</evidence>
<feature type="domain" description="DUF4055" evidence="1">
    <location>
        <begin position="223"/>
        <end position="359"/>
    </location>
</feature>
<dbReference type="KEGG" id="fsm:CCS41_01890"/>
<dbReference type="GO" id="GO:0003677">
    <property type="term" value="F:DNA binding"/>
    <property type="evidence" value="ECO:0007669"/>
    <property type="project" value="UniProtKB-KW"/>
</dbReference>
<keyword evidence="2" id="KW-0238">DNA-binding</keyword>
<accession>A0A2U8I7Y9</accession>
<name>A0A2U8I7Y9_9GAMM</name>
<dbReference type="EMBL" id="CP021659">
    <property type="protein sequence ID" value="AWK15290.1"/>
    <property type="molecule type" value="Genomic_DNA"/>
</dbReference>
<dbReference type="STRING" id="1878942.GCA_900128755_00007"/>
<dbReference type="AlphaFoldDB" id="A0A2U8I7Y9"/>